<feature type="binding site" evidence="6">
    <location>
        <begin position="230"/>
        <end position="233"/>
    </location>
    <ligand>
        <name>substrate</name>
    </ligand>
</feature>
<evidence type="ECO:0000256" key="1">
    <source>
        <dbReference type="ARBA" id="ARBA00001311"/>
    </source>
</evidence>
<feature type="binding site" evidence="6">
    <location>
        <position position="209"/>
    </location>
    <ligand>
        <name>substrate</name>
    </ligand>
</feature>
<dbReference type="SUPFAM" id="SSF75304">
    <property type="entry name" value="Amidase signature (AS) enzymes"/>
    <property type="match status" value="1"/>
</dbReference>
<dbReference type="EC" id="3.5.1.4" evidence="3"/>
<dbReference type="Gene3D" id="3.90.1300.10">
    <property type="entry name" value="Amidase signature (AS) domain"/>
    <property type="match status" value="1"/>
</dbReference>
<dbReference type="InterPro" id="IPR020556">
    <property type="entry name" value="Amidase_CS"/>
</dbReference>
<dbReference type="InterPro" id="IPR023631">
    <property type="entry name" value="Amidase_dom"/>
</dbReference>
<evidence type="ECO:0000259" key="7">
    <source>
        <dbReference type="Pfam" id="PF01425"/>
    </source>
</evidence>
<accession>A0A0D0UW72</accession>
<proteinExistence type="inferred from homology"/>
<feature type="domain" description="Amidase" evidence="7">
    <location>
        <begin position="76"/>
        <end position="534"/>
    </location>
</feature>
<reference evidence="8 9" key="1">
    <citation type="submission" date="2015-01" db="EMBL/GenBank/DDBJ databases">
        <title>The Genome Sequence of Cryptococcus gattii Ram5.</title>
        <authorList>
            <consortium name="The Broad Institute Genomics Platform"/>
            <person name="Cuomo C."/>
            <person name="Litvintseva A."/>
            <person name="Chen Y."/>
            <person name="Heitman J."/>
            <person name="Sun S."/>
            <person name="Springer D."/>
            <person name="Dromer F."/>
            <person name="Young S."/>
            <person name="Zeng Q."/>
            <person name="Gargeya S."/>
            <person name="Abouelleil A."/>
            <person name="Alvarado L."/>
            <person name="Chapman S.B."/>
            <person name="Gainer-Dewar J."/>
            <person name="Goldberg J."/>
            <person name="Griggs A."/>
            <person name="Gujja S."/>
            <person name="Hansen M."/>
            <person name="Howarth C."/>
            <person name="Imamovic A."/>
            <person name="Larimer J."/>
            <person name="Murphy C."/>
            <person name="Naylor J."/>
            <person name="Pearson M."/>
            <person name="Priest M."/>
            <person name="Roberts A."/>
            <person name="Saif S."/>
            <person name="Shea T."/>
            <person name="Sykes S."/>
            <person name="Wortman J."/>
            <person name="Nusbaum C."/>
            <person name="Birren B."/>
        </authorList>
    </citation>
    <scope>NUCLEOTIDE SEQUENCE [LARGE SCALE GENOMIC DNA]</scope>
    <source>
        <strain evidence="8 9">Ram5</strain>
    </source>
</reference>
<dbReference type="PANTHER" id="PTHR46072">
    <property type="entry name" value="AMIDASE-RELATED-RELATED"/>
    <property type="match status" value="1"/>
</dbReference>
<gene>
    <name evidence="8" type="ORF">I313_04503</name>
</gene>
<dbReference type="AlphaFoldDB" id="A0A0D0UW72"/>
<dbReference type="HOGENOM" id="CLU_009600_9_2_1"/>
<feature type="active site" description="Charge relay system" evidence="5">
    <location>
        <position position="209"/>
    </location>
</feature>
<evidence type="ECO:0000313" key="9">
    <source>
        <dbReference type="Proteomes" id="UP000053392"/>
    </source>
</evidence>
<name>A0A0D0UW72_9TREE</name>
<dbReference type="Pfam" id="PF01425">
    <property type="entry name" value="Amidase"/>
    <property type="match status" value="1"/>
</dbReference>
<comment type="similarity">
    <text evidence="2">Belongs to the amidase family.</text>
</comment>
<evidence type="ECO:0000256" key="3">
    <source>
        <dbReference type="ARBA" id="ARBA00012922"/>
    </source>
</evidence>
<dbReference type="EMBL" id="KN847906">
    <property type="protein sequence ID" value="KIR39481.1"/>
    <property type="molecule type" value="Genomic_DNA"/>
</dbReference>
<dbReference type="PROSITE" id="PS00571">
    <property type="entry name" value="AMIDASES"/>
    <property type="match status" value="1"/>
</dbReference>
<comment type="catalytic activity">
    <reaction evidence="1">
        <text>a monocarboxylic acid amide + H2O = a monocarboxylate + NH4(+)</text>
        <dbReference type="Rhea" id="RHEA:12020"/>
        <dbReference type="ChEBI" id="CHEBI:15377"/>
        <dbReference type="ChEBI" id="CHEBI:28938"/>
        <dbReference type="ChEBI" id="CHEBI:35757"/>
        <dbReference type="ChEBI" id="CHEBI:83628"/>
        <dbReference type="EC" id="3.5.1.4"/>
    </reaction>
</comment>
<feature type="active site" description="Charge relay system" evidence="5">
    <location>
        <position position="132"/>
    </location>
</feature>
<evidence type="ECO:0000256" key="2">
    <source>
        <dbReference type="ARBA" id="ARBA00009199"/>
    </source>
</evidence>
<feature type="binding site" evidence="6">
    <location>
        <position position="183"/>
    </location>
    <ligand>
        <name>substrate</name>
    </ligand>
</feature>
<dbReference type="Proteomes" id="UP000053392">
    <property type="component" value="Unassembled WGS sequence"/>
</dbReference>
<evidence type="ECO:0000256" key="5">
    <source>
        <dbReference type="PIRSR" id="PIRSR001221-1"/>
    </source>
</evidence>
<organism evidence="8 9">
    <name type="scientific">Cryptococcus deuterogattii Ram5</name>
    <dbReference type="NCBI Taxonomy" id="1296110"/>
    <lineage>
        <taxon>Eukaryota</taxon>
        <taxon>Fungi</taxon>
        <taxon>Dikarya</taxon>
        <taxon>Basidiomycota</taxon>
        <taxon>Agaricomycotina</taxon>
        <taxon>Tremellomycetes</taxon>
        <taxon>Tremellales</taxon>
        <taxon>Cryptococcaceae</taxon>
        <taxon>Cryptococcus</taxon>
        <taxon>Cryptococcus gattii species complex</taxon>
    </lineage>
</organism>
<dbReference type="GO" id="GO:0004040">
    <property type="term" value="F:amidase activity"/>
    <property type="evidence" value="ECO:0007669"/>
    <property type="project" value="UniProtKB-EC"/>
</dbReference>
<dbReference type="PIRSF" id="PIRSF001221">
    <property type="entry name" value="Amidase_fungi"/>
    <property type="match status" value="1"/>
</dbReference>
<evidence type="ECO:0000256" key="4">
    <source>
        <dbReference type="ARBA" id="ARBA00022801"/>
    </source>
</evidence>
<feature type="active site" description="Acyl-ester intermediate" evidence="5">
    <location>
        <position position="233"/>
    </location>
</feature>
<dbReference type="OrthoDB" id="6428749at2759"/>
<dbReference type="InterPro" id="IPR036928">
    <property type="entry name" value="AS_sf"/>
</dbReference>
<sequence>MTLDAIPSWSEVAAAKVAARDALIPDKWRILATEALNVIEIPKTCGVLSPVEIEITETPAPKLVQKILSEELKSYDVTLAFCKRAAIAQQLTNCLTEIFFEEALKVAARIDAEYSKNKTPLGPLHGLPVSLKDNFYVEGVDTTVGFVAWVNDPAKKQQESEMTQIMRECGAVLFCKTNVPTAMMIAESYNNVWGYTCNPYNRNCSSGGSSGGESALLAMKGSPLGVGTDIGGSVRIPASMCGLYSVKPSFGRFPTYGARSGLPGQEAIRSINGPMSTALESVEMWAKAVVDNKPWNRDPNMIPIPWREVDIPEKLCFGLIMDNGIVKPTPPVIRALLETKAALEKAGHKVIEWSPYNAEEATALGARFFTGDGGAKIAQILALSGEPYPEGLESYRKRYEAMAEKPPLVGALWEMQSDRVSYCKKNLEHWLASKDLTGNGRPFDGIISPVSMHSACPKMAFNDHVAYTLMWNIMDYSATTFPVSFVDAQLDKKPAYEPRNEIEEKIWERYDSTEVVGAPVSLQLVCQRLEEEKALKLTEIIAKALVEAKAK</sequence>
<keyword evidence="9" id="KW-1185">Reference proteome</keyword>
<keyword evidence="4" id="KW-0378">Hydrolase</keyword>
<protein>
    <recommendedName>
        <fullName evidence="3">amidase</fullName>
        <ecNumber evidence="3">3.5.1.4</ecNumber>
    </recommendedName>
</protein>
<dbReference type="PANTHER" id="PTHR46072:SF11">
    <property type="entry name" value="AMIDASE-RELATED"/>
    <property type="match status" value="1"/>
</dbReference>
<evidence type="ECO:0000313" key="8">
    <source>
        <dbReference type="EMBL" id="KIR39481.1"/>
    </source>
</evidence>
<evidence type="ECO:0000256" key="6">
    <source>
        <dbReference type="PIRSR" id="PIRSR001221-2"/>
    </source>
</evidence>